<keyword evidence="7" id="KW-1185">Reference proteome</keyword>
<dbReference type="Proteomes" id="UP000055136">
    <property type="component" value="Chromosome"/>
</dbReference>
<reference evidence="6" key="1">
    <citation type="submission" date="2015-10" db="EMBL/GenBank/DDBJ databases">
        <title>Description of Candidatus Tenderia electrophaga gen. nov, sp. nov., an Uncultivated Electroautotroph from a Biocathode Enrichment.</title>
        <authorList>
            <person name="Eddie B.J."/>
            <person name="Malanoski A.P."/>
            <person name="Wang Z."/>
            <person name="Hall R.J."/>
            <person name="Oh S.D."/>
            <person name="Heiner C."/>
            <person name="Lin B."/>
            <person name="Strycharz-Glaven S.M."/>
        </authorList>
    </citation>
    <scope>NUCLEOTIDE SEQUENCE [LARGE SCALE GENOMIC DNA]</scope>
    <source>
        <strain evidence="6">NRL1</strain>
    </source>
</reference>
<evidence type="ECO:0000256" key="4">
    <source>
        <dbReference type="ARBA" id="ARBA00023136"/>
    </source>
</evidence>
<dbReference type="Pfam" id="PF04357">
    <property type="entry name" value="TamB"/>
    <property type="match status" value="1"/>
</dbReference>
<feature type="domain" description="Translocation and assembly module TamB C-terminal" evidence="5">
    <location>
        <begin position="913"/>
        <end position="1244"/>
    </location>
</feature>
<evidence type="ECO:0000259" key="5">
    <source>
        <dbReference type="Pfam" id="PF04357"/>
    </source>
</evidence>
<dbReference type="AlphaFoldDB" id="A0A0S2TDC3"/>
<dbReference type="GO" id="GO:0097347">
    <property type="term" value="C:TAM protein secretion complex"/>
    <property type="evidence" value="ECO:0007669"/>
    <property type="project" value="TreeGrafter"/>
</dbReference>
<keyword evidence="2" id="KW-0812">Transmembrane</keyword>
<name>A0A0S2TDC3_9GAMM</name>
<dbReference type="GO" id="GO:0005886">
    <property type="term" value="C:plasma membrane"/>
    <property type="evidence" value="ECO:0007669"/>
    <property type="project" value="InterPro"/>
</dbReference>
<proteinExistence type="predicted"/>
<dbReference type="STRING" id="1748243.Tel_08175"/>
<sequence length="1247" mass="136985">MKRWFNILRAALLMLLFGLLLFLTWILNTESGLRWTVEQAHPYLPGDLQLEQLRGRLSGPVDIATLSYRQDDGMAVEIEQLHLDWSPSALLVGQLRFSDISAQRLTVDLPAAQPSGANSVTALPRIAVPVSVALARLELHQIQIRRPEQPPISIDHLGLAASLHWDELKLKRLQLSALNARLEARGTAELSDMYRHDLSFNWQVEHTPVGRARGQATLKGDLDGTHLSHALHQPISARAELNLRDLLRRPHWEGQIKAELFPLQALGPDLPQASLALDTRIQGDLQQQTLEGGFRSRSEQWSDIDAEFLLTASPDRIQVDQLLLQSPDGRRRASLHGELQPQSKQGEFALAWHGIGWPLQGESQISSAHGSAYIKGGLEDYQWSLAGDLSSPYWNDSHLRGIGTGTLTGLDIIEARLLTLDGGITGPVKLDWAEGFSWQTTLTARGLDPGQRLAQLPGRINFKIDSEGDTQGGLSASLAIKQFDGRLQQRPVQLSGSLDWQGDTLSLHQLEFRSAESVVKAHGAIGAQLQLDWQLVSPQLSQLHPDMKGSLSASGTLRGARATPLLQLQLSGQSLAWRNYAIGSIKANGEADLFRWQQVALQARAEQLELAGQTLQSIAVDLNNERGRQQLALQITHADAAIELHATGTLRQHTWHGQVHDVRITSPQFGDWAQRQAVELRLSEQQVVLQRMCLDSDAAHACLHIDYARQTWNAKLESTNFPLAVFSPLLKERMALSGEADFTLQASLNKQQQLRADGQVQLHPGSVDVRMLDNEMEHWDYQGGQANLSLNQDGLQASLQLTVTARDSLSVKAELPRFNALEFNPDTQPLKASASLKLDQLDLLQGMIYEARDIRGLLTVEASARGTLGAPQVSGRLALEDGAMDIPRLGLHIKNINLKAEGNDRKLNYQLDAESGDGHVQARGETQLQPEAGWPTRIDISGKDLEVSSIPEARIDVSPELSIHIKGRRIDVEGTVRVPYAKLQPTDISNAKLPSDDVRIEGAQSAPEEDWKIYSNIRLILSERVFLNGFGFEGRITGNVVLKSEPGKPTIGVGELSVVEGQYSAYGQRLEIVRGRLLFASSPLNNPGLDLRAVRRVQDVTAGVSVSGTLRNPKFDVFSNPAMGQTDALAYLLLGRPLEEGASSDGSLVAGAALALGLKGGDFLARKIGDRFGLDEVRVETSQSGQEASLLMGRYLSPDLYISYGVGLIDAVNTLRLRYEITDSWQLIAESGAEQSADLLYTFERGE</sequence>
<dbReference type="GO" id="GO:0009306">
    <property type="term" value="P:protein secretion"/>
    <property type="evidence" value="ECO:0007669"/>
    <property type="project" value="InterPro"/>
</dbReference>
<evidence type="ECO:0000256" key="2">
    <source>
        <dbReference type="ARBA" id="ARBA00022692"/>
    </source>
</evidence>
<organism evidence="6 7">
    <name type="scientific">Candidatus Tenderia electrophaga</name>
    <dbReference type="NCBI Taxonomy" id="1748243"/>
    <lineage>
        <taxon>Bacteria</taxon>
        <taxon>Pseudomonadati</taxon>
        <taxon>Pseudomonadota</taxon>
        <taxon>Gammaproteobacteria</taxon>
        <taxon>Candidatus Tenderiales</taxon>
        <taxon>Candidatus Tenderiaceae</taxon>
        <taxon>Candidatus Tenderia</taxon>
    </lineage>
</organism>
<keyword evidence="3" id="KW-1133">Transmembrane helix</keyword>
<accession>A0A0S2TDC3</accession>
<evidence type="ECO:0000313" key="6">
    <source>
        <dbReference type="EMBL" id="ALP53134.1"/>
    </source>
</evidence>
<gene>
    <name evidence="6" type="ORF">Tel_08175</name>
</gene>
<dbReference type="EMBL" id="CP013099">
    <property type="protein sequence ID" value="ALP53134.1"/>
    <property type="molecule type" value="Genomic_DNA"/>
</dbReference>
<dbReference type="PANTHER" id="PTHR36985">
    <property type="entry name" value="TRANSLOCATION AND ASSEMBLY MODULE SUBUNIT TAMB"/>
    <property type="match status" value="1"/>
</dbReference>
<dbReference type="KEGG" id="tee:Tel_08175"/>
<evidence type="ECO:0000313" key="7">
    <source>
        <dbReference type="Proteomes" id="UP000055136"/>
    </source>
</evidence>
<evidence type="ECO:0000256" key="1">
    <source>
        <dbReference type="ARBA" id="ARBA00004167"/>
    </source>
</evidence>
<comment type="subcellular location">
    <subcellularLocation>
        <location evidence="1">Membrane</location>
        <topology evidence="1">Single-pass membrane protein</topology>
    </subcellularLocation>
</comment>
<evidence type="ECO:0000256" key="3">
    <source>
        <dbReference type="ARBA" id="ARBA00022989"/>
    </source>
</evidence>
<protein>
    <recommendedName>
        <fullName evidence="5">Translocation and assembly module TamB C-terminal domain-containing protein</fullName>
    </recommendedName>
</protein>
<dbReference type="PANTHER" id="PTHR36985:SF1">
    <property type="entry name" value="TRANSLOCATION AND ASSEMBLY MODULE SUBUNIT TAMB"/>
    <property type="match status" value="1"/>
</dbReference>
<dbReference type="InterPro" id="IPR007452">
    <property type="entry name" value="TamB_C"/>
</dbReference>
<keyword evidence="4" id="KW-0472">Membrane</keyword>